<sequence>MDQVVLGAVVESVTGHLLSLLSQEFGQAWGVKAELVKLQATVSIVGGVLREADKRRVEAEDVKEWLKNLKELFDDADDLLDDFSTEVFKRRRVTGGGQGILDKVCTFFSSSNQLLHARKMANRVKEIRERIDAIWNDRGACFQLEGNNNLMGSLVENRARPETIPFKSDPYVIGRDKDKEKIIEFLLNPDFEENVSVLPIVGVGGLGKTTLARLVFNDDKVKEYFEMKLIWVCVSINFNVEDILRKIVRGCTPNKEGIANLDMNELLEKLKKWIDGKKFLLVLDDVWKDNRSKWLELREFLMSGAKGSKILVTTRYPRVAETMTREFHELSGLPEDEALSLLMLMAMKKEREWKNQNLEKIAREIVKKCARVPLAIKTFVEGDNYVTIDSSHEERFQKGARHVTTNDPNVLNGFERDRRIRSLFLMDKESIDIDVLDVSCFRSLRALRIRGAGIKEISPSIGKLKHLRSLDLSENHELRYLPDSIRELCNLESLNLTKCRGLKGLPSGITELVNLRHLMIEGCGMSHMPRGIGKMTSLQRLNVFVVGGEWNQNAAKLNELSRLSGLRKELTIKGMGNSSISSEVDASFSMEKLADLQCLELRWGPRWGTYSDEEVSEKLRPHSNLKGLRITTYYGARLPSWISQLHGLVQIEIIATSCRQLPPVDQLPFLKRISLFNLGNLEHIELSEGGTMPQSNFFPSLEEIKLRNLPEFKGWEWERRGNRIEEEDGDSSSSSSSLLMLPCFSDKVKVKIDLCPRFSYMSHGQQLLQLGGWRMRNVTALHQLDPLLLPFGPQRPTAMTDPSPSTIIKNKTLAALSDSVSLTALTSLSIIGIEDVEHLPTGLFQSLPSLQSLEIWRCPRLKALPLGAIQSLPSLQSLEIRNCPPFGTELQLPQLPSFKRISLWNLGNLEHIELWEVSGTMPQSNFFPSLEVITLRDLPKFKGWEWERRGNRIEEEDGDSSSSSSSSSSSLLMLPCFSDKVNVNIDLCPGFSYMHGQQLLELRGWRMRDVTALLLHQHDPLLLPFGPQRPMAVLVPTDPSPSTDSVSLTALTSLSIIGIEDVEHLPTGLFQSLPSLQSLRIGNCPCLKALPLGAIQSLPSLQSLKIWRCPRLKALPLGAVQSLPSLQSLQIEDCPRLKELPLGAILRYISTLETLRISYCPELDLSTENDDDDDDGGNAEGMTDLLQLQGHHKLRHLSIWGVHKAECLPGWFQYLSNLQSLTIGCCEGLKSLLPVRLILPLLTTLDSLVLSSCPELDLSIGESEDMPMAAYSQFTKLRELEFYEIEKLETLPWWIQHLTNLESLDIRSCKNLKALPEWFPNLTSLKRLQITFCGDELTRRCQGENGGGEDWPKISHIPAVVVF</sequence>
<keyword evidence="2" id="KW-0547">Nucleotide-binding</keyword>
<evidence type="ECO:0000256" key="3">
    <source>
        <dbReference type="ARBA" id="ARBA00022821"/>
    </source>
</evidence>
<dbReference type="SUPFAM" id="SSF52058">
    <property type="entry name" value="L domain-like"/>
    <property type="match status" value="1"/>
</dbReference>
<dbReference type="Pfam" id="PF23247">
    <property type="entry name" value="LRR_RPS2"/>
    <property type="match status" value="2"/>
</dbReference>
<dbReference type="PANTHER" id="PTHR36766">
    <property type="entry name" value="PLANT BROAD-SPECTRUM MILDEW RESISTANCE PROTEIN RPW8"/>
    <property type="match status" value="1"/>
</dbReference>
<dbReference type="InterPro" id="IPR055414">
    <property type="entry name" value="LRR_R13L4/SHOC2-like"/>
</dbReference>
<dbReference type="GO" id="GO:0006952">
    <property type="term" value="P:defense response"/>
    <property type="evidence" value="ECO:0007669"/>
    <property type="project" value="UniProtKB-KW"/>
</dbReference>
<evidence type="ECO:0000259" key="7">
    <source>
        <dbReference type="Pfam" id="PF23247"/>
    </source>
</evidence>
<dbReference type="InterPro" id="IPR002182">
    <property type="entry name" value="NB-ARC"/>
</dbReference>
<evidence type="ECO:0000256" key="1">
    <source>
        <dbReference type="ARBA" id="ARBA00022737"/>
    </source>
</evidence>
<dbReference type="GO" id="GO:0051707">
    <property type="term" value="P:response to other organism"/>
    <property type="evidence" value="ECO:0007669"/>
    <property type="project" value="UniProtKB-ARBA"/>
</dbReference>
<evidence type="ECO:0000259" key="6">
    <source>
        <dbReference type="Pfam" id="PF18052"/>
    </source>
</evidence>
<dbReference type="Proteomes" id="UP000197138">
    <property type="component" value="Unassembled WGS sequence"/>
</dbReference>
<dbReference type="SUPFAM" id="SSF52540">
    <property type="entry name" value="P-loop containing nucleoside triphosphate hydrolases"/>
    <property type="match status" value="1"/>
</dbReference>
<feature type="domain" description="NB-ARC" evidence="5">
    <location>
        <begin position="176"/>
        <end position="350"/>
    </location>
</feature>
<dbReference type="InterPro" id="IPR027417">
    <property type="entry name" value="P-loop_NTPase"/>
</dbReference>
<dbReference type="PRINTS" id="PR00364">
    <property type="entry name" value="DISEASERSIST"/>
</dbReference>
<dbReference type="Gene3D" id="3.40.50.300">
    <property type="entry name" value="P-loop containing nucleotide triphosphate hydrolases"/>
    <property type="match status" value="1"/>
</dbReference>
<dbReference type="EMBL" id="MTKT01002370">
    <property type="protein sequence ID" value="OWM80086.1"/>
    <property type="molecule type" value="Genomic_DNA"/>
</dbReference>
<protein>
    <recommendedName>
        <fullName evidence="11">Disease resistance protein RGA4</fullName>
    </recommendedName>
</protein>
<dbReference type="InterPro" id="IPR032675">
    <property type="entry name" value="LRR_dom_sf"/>
</dbReference>
<dbReference type="InterPro" id="IPR057135">
    <property type="entry name" value="At4g27190-like_LRR"/>
</dbReference>
<feature type="domain" description="Disease resistance N-terminal" evidence="6">
    <location>
        <begin position="9"/>
        <end position="92"/>
    </location>
</feature>
<evidence type="ECO:0000313" key="10">
    <source>
        <dbReference type="Proteomes" id="UP000197138"/>
    </source>
</evidence>
<dbReference type="InterPro" id="IPR041118">
    <property type="entry name" value="Rx_N"/>
</dbReference>
<keyword evidence="3" id="KW-0611">Plant defense</keyword>
<dbReference type="GO" id="GO:0043531">
    <property type="term" value="F:ADP binding"/>
    <property type="evidence" value="ECO:0007669"/>
    <property type="project" value="InterPro"/>
</dbReference>
<dbReference type="SUPFAM" id="SSF52047">
    <property type="entry name" value="RNI-like"/>
    <property type="match status" value="1"/>
</dbReference>
<proteinExistence type="predicted"/>
<keyword evidence="4" id="KW-0067">ATP-binding</keyword>
<dbReference type="Gene3D" id="3.80.10.10">
    <property type="entry name" value="Ribonuclease Inhibitor"/>
    <property type="match status" value="4"/>
</dbReference>
<dbReference type="InterPro" id="IPR042197">
    <property type="entry name" value="Apaf_helical"/>
</dbReference>
<dbReference type="Pfam" id="PF00931">
    <property type="entry name" value="NB-ARC"/>
    <property type="match status" value="1"/>
</dbReference>
<evidence type="ECO:0000256" key="4">
    <source>
        <dbReference type="ARBA" id="ARBA00022840"/>
    </source>
</evidence>
<feature type="domain" description="Disease resistance protein At4g27190-like leucine-rich repeats" evidence="7">
    <location>
        <begin position="1214"/>
        <end position="1334"/>
    </location>
</feature>
<name>A0A218X5W3_PUNGR</name>
<reference evidence="10" key="1">
    <citation type="journal article" date="2017" name="Plant J.">
        <title>The pomegranate (Punica granatum L.) genome and the genomics of punicalagin biosynthesis.</title>
        <authorList>
            <person name="Qin G."/>
            <person name="Xu C."/>
            <person name="Ming R."/>
            <person name="Tang H."/>
            <person name="Guyot R."/>
            <person name="Kramer E.M."/>
            <person name="Hu Y."/>
            <person name="Yi X."/>
            <person name="Qi Y."/>
            <person name="Xu X."/>
            <person name="Gao Z."/>
            <person name="Pan H."/>
            <person name="Jian J."/>
            <person name="Tian Y."/>
            <person name="Yue Z."/>
            <person name="Xu Y."/>
        </authorList>
    </citation>
    <scope>NUCLEOTIDE SEQUENCE [LARGE SCALE GENOMIC DNA]</scope>
    <source>
        <strain evidence="10">cv. Dabenzi</strain>
    </source>
</reference>
<feature type="domain" description="Disease resistance protein At4g27190-like leucine-rich repeats" evidence="7">
    <location>
        <begin position="1044"/>
        <end position="1160"/>
    </location>
</feature>
<organism evidence="9 10">
    <name type="scientific">Punica granatum</name>
    <name type="common">Pomegranate</name>
    <dbReference type="NCBI Taxonomy" id="22663"/>
    <lineage>
        <taxon>Eukaryota</taxon>
        <taxon>Viridiplantae</taxon>
        <taxon>Streptophyta</taxon>
        <taxon>Embryophyta</taxon>
        <taxon>Tracheophyta</taxon>
        <taxon>Spermatophyta</taxon>
        <taxon>Magnoliopsida</taxon>
        <taxon>eudicotyledons</taxon>
        <taxon>Gunneridae</taxon>
        <taxon>Pentapetalae</taxon>
        <taxon>rosids</taxon>
        <taxon>malvids</taxon>
        <taxon>Myrtales</taxon>
        <taxon>Lythraceae</taxon>
        <taxon>Punica</taxon>
    </lineage>
</organism>
<dbReference type="PANTHER" id="PTHR36766:SF70">
    <property type="entry name" value="DISEASE RESISTANCE PROTEIN RGA4"/>
    <property type="match status" value="1"/>
</dbReference>
<feature type="domain" description="Disease resistance R13L4/SHOC-2-like LRR" evidence="8">
    <location>
        <begin position="420"/>
        <end position="707"/>
    </location>
</feature>
<keyword evidence="1" id="KW-0677">Repeat</keyword>
<gene>
    <name evidence="9" type="ORF">CDL15_Pgr010064</name>
</gene>
<dbReference type="Pfam" id="PF18052">
    <property type="entry name" value="Rx_N"/>
    <property type="match status" value="1"/>
</dbReference>
<evidence type="ECO:0000313" key="9">
    <source>
        <dbReference type="EMBL" id="OWM80086.1"/>
    </source>
</evidence>
<dbReference type="Gene3D" id="1.20.5.4130">
    <property type="match status" value="1"/>
</dbReference>
<evidence type="ECO:0008006" key="11">
    <source>
        <dbReference type="Google" id="ProtNLM"/>
    </source>
</evidence>
<evidence type="ECO:0000256" key="2">
    <source>
        <dbReference type="ARBA" id="ARBA00022741"/>
    </source>
</evidence>
<accession>A0A218X5W3</accession>
<evidence type="ECO:0000259" key="8">
    <source>
        <dbReference type="Pfam" id="PF23598"/>
    </source>
</evidence>
<dbReference type="Gene3D" id="1.10.8.430">
    <property type="entry name" value="Helical domain of apoptotic protease-activating factors"/>
    <property type="match status" value="1"/>
</dbReference>
<dbReference type="FunFam" id="3.40.50.300:FF:001091">
    <property type="entry name" value="Probable disease resistance protein At1g61300"/>
    <property type="match status" value="1"/>
</dbReference>
<dbReference type="Pfam" id="PF23598">
    <property type="entry name" value="LRR_14"/>
    <property type="match status" value="1"/>
</dbReference>
<comment type="caution">
    <text evidence="9">The sequence shown here is derived from an EMBL/GenBank/DDBJ whole genome shotgun (WGS) entry which is preliminary data.</text>
</comment>
<dbReference type="GO" id="GO:0005524">
    <property type="term" value="F:ATP binding"/>
    <property type="evidence" value="ECO:0007669"/>
    <property type="project" value="UniProtKB-KW"/>
</dbReference>
<evidence type="ECO:0000259" key="5">
    <source>
        <dbReference type="Pfam" id="PF00931"/>
    </source>
</evidence>